<reference evidence="2 3" key="1">
    <citation type="journal article" date="2018" name="PLoS ONE">
        <title>The draft genome of Kipferlia bialata reveals reductive genome evolution in fornicate parasites.</title>
        <authorList>
            <person name="Tanifuji G."/>
            <person name="Takabayashi S."/>
            <person name="Kume K."/>
            <person name="Takagi M."/>
            <person name="Nakayama T."/>
            <person name="Kamikawa R."/>
            <person name="Inagaki Y."/>
            <person name="Hashimoto T."/>
        </authorList>
    </citation>
    <scope>NUCLEOTIDE SEQUENCE [LARGE SCALE GENOMIC DNA]</scope>
    <source>
        <strain evidence="2">NY0173</strain>
    </source>
</reference>
<feature type="non-terminal residue" evidence="2">
    <location>
        <position position="1"/>
    </location>
</feature>
<comment type="caution">
    <text evidence="2">The sequence shown here is derived from an EMBL/GenBank/DDBJ whole genome shotgun (WGS) entry which is preliminary data.</text>
</comment>
<feature type="compositionally biased region" description="Acidic residues" evidence="1">
    <location>
        <begin position="76"/>
        <end position="98"/>
    </location>
</feature>
<dbReference type="SUPFAM" id="SSF52047">
    <property type="entry name" value="RNI-like"/>
    <property type="match status" value="1"/>
</dbReference>
<proteinExistence type="predicted"/>
<gene>
    <name evidence="2" type="ORF">KIPB_005068</name>
</gene>
<dbReference type="Proteomes" id="UP000265618">
    <property type="component" value="Unassembled WGS sequence"/>
</dbReference>
<accession>A0A9K3CWZ0</accession>
<evidence type="ECO:0000256" key="1">
    <source>
        <dbReference type="SAM" id="MobiDB-lite"/>
    </source>
</evidence>
<feature type="compositionally biased region" description="Basic and acidic residues" evidence="1">
    <location>
        <begin position="99"/>
        <end position="109"/>
    </location>
</feature>
<dbReference type="InterPro" id="IPR032675">
    <property type="entry name" value="LRR_dom_sf"/>
</dbReference>
<evidence type="ECO:0000313" key="3">
    <source>
        <dbReference type="Proteomes" id="UP000265618"/>
    </source>
</evidence>
<organism evidence="2 3">
    <name type="scientific">Kipferlia bialata</name>
    <dbReference type="NCBI Taxonomy" id="797122"/>
    <lineage>
        <taxon>Eukaryota</taxon>
        <taxon>Metamonada</taxon>
        <taxon>Carpediemonas-like organisms</taxon>
        <taxon>Kipferlia</taxon>
    </lineage>
</organism>
<dbReference type="EMBL" id="BDIP01001150">
    <property type="protein sequence ID" value="GIQ83710.1"/>
    <property type="molecule type" value="Genomic_DNA"/>
</dbReference>
<dbReference type="AlphaFoldDB" id="A0A9K3CWZ0"/>
<sequence>RRGVRGTNPPVISMSEYQTTDAQAEYYQSLTRDVFNSVYVSGVPPQTSTVGETRGHTVPVPVVAVPLKEENREREREDEEGEGCSEGSDSMDEMDEDMEAQRLERERERQRVERHLIDGARDRVRRGEGQKGQEGGQVECLKGKGEFRLSNVPSPIGDSMCVYLLDSVMPGEDLNAYTKVHITGCVFEDTGAAAVTYILRGMTRLAEVSISDCYFSSAAGRSLVAVLCGSKNLAKLSLCSNRIRDTEAETLYTTLVQRQPWVGCAVGTSLPRGSVCGSMALQGHSLATLLARYVEGADEGEAFMPLTKLRVSGFEYGPLTSMPILSVLTSWPRLVELDLSSNNLSDSRYTDRDMATLVNVIQGLPNMQKLVLSGNILEKALLDVDTPLYKAVSERQTPILVVSDGLYLGRPVALRWKARRPKYLSTRHPPILVFIVCPALDGECGMRPLLDGIKEMQTIGKVSVGTLWTDSDRAHLANRLHTADDQGISWTHVHVRVTERDFRSLRDGDLSSLFVLSERGVQRSTGFERQCVRVSKGTPISSAEFEHCPVKRQCQKQKVKGPDVKR</sequence>
<name>A0A9K3CWZ0_9EUKA</name>
<evidence type="ECO:0000313" key="2">
    <source>
        <dbReference type="EMBL" id="GIQ83710.1"/>
    </source>
</evidence>
<keyword evidence="3" id="KW-1185">Reference proteome</keyword>
<protein>
    <submittedName>
        <fullName evidence="2">Uncharacterized protein</fullName>
    </submittedName>
</protein>
<dbReference type="Gene3D" id="3.80.10.10">
    <property type="entry name" value="Ribonuclease Inhibitor"/>
    <property type="match status" value="2"/>
</dbReference>
<feature type="region of interest" description="Disordered" evidence="1">
    <location>
        <begin position="67"/>
        <end position="109"/>
    </location>
</feature>